<evidence type="ECO:0000256" key="4">
    <source>
        <dbReference type="ARBA" id="ARBA00022475"/>
    </source>
</evidence>
<feature type="transmembrane region" description="Helical" evidence="9">
    <location>
        <begin position="175"/>
        <end position="193"/>
    </location>
</feature>
<name>A0A1F6YVI5_9BACT</name>
<evidence type="ECO:0000313" key="12">
    <source>
        <dbReference type="Proteomes" id="UP000178975"/>
    </source>
</evidence>
<evidence type="ECO:0000313" key="11">
    <source>
        <dbReference type="EMBL" id="OGJ10368.1"/>
    </source>
</evidence>
<accession>A0A1F6YVI5</accession>
<dbReference type="PRINTS" id="PR00164">
    <property type="entry name" value="ABC2TRNSPORT"/>
</dbReference>
<keyword evidence="4 9" id="KW-1003">Cell membrane</keyword>
<dbReference type="InterPro" id="IPR013525">
    <property type="entry name" value="ABC2_TM"/>
</dbReference>
<comment type="similarity">
    <text evidence="2 9">Belongs to the ABC-2 integral membrane protein family.</text>
</comment>
<sequence length="259" mass="30382">MKLVLKYWPRVKDILGLSFSLAKANFKVRNEGSYLGIFWYLLEPLAFFAILLFIRKAIWQSNVSDYPVYLFIGLIMFNFFIAVTNFSTRVIQNNSGFIKSLRIDKEAFVISGLLQFMFSHFFEFLILVFVAVFLHINVLWLIFYFFVFFLFCLFTIGVSFVLSVIGVYASDLKNVWSVFVRLLWFATPIFYMVESDSLLQKISMWNPLYHFINITRDIVIFHKLPSLNTVFFAISSSILVFIIGLLIFEKNKNKLAEKI</sequence>
<dbReference type="PROSITE" id="PS51012">
    <property type="entry name" value="ABC_TM2"/>
    <property type="match status" value="1"/>
</dbReference>
<dbReference type="GO" id="GO:0015920">
    <property type="term" value="P:lipopolysaccharide transport"/>
    <property type="evidence" value="ECO:0007669"/>
    <property type="project" value="TreeGrafter"/>
</dbReference>
<comment type="subcellular location">
    <subcellularLocation>
        <location evidence="1">Cell inner membrane</location>
        <topology evidence="1">Multi-pass membrane protein</topology>
    </subcellularLocation>
    <subcellularLocation>
        <location evidence="9">Cell membrane</location>
        <topology evidence="9">Multi-pass membrane protein</topology>
    </subcellularLocation>
</comment>
<feature type="domain" description="ABC transmembrane type-2" evidence="10">
    <location>
        <begin position="35"/>
        <end position="251"/>
    </location>
</feature>
<reference evidence="11 12" key="1">
    <citation type="journal article" date="2016" name="Nat. Commun.">
        <title>Thousands of microbial genomes shed light on interconnected biogeochemical processes in an aquifer system.</title>
        <authorList>
            <person name="Anantharaman K."/>
            <person name="Brown C.T."/>
            <person name="Hug L.A."/>
            <person name="Sharon I."/>
            <person name="Castelle C.J."/>
            <person name="Probst A.J."/>
            <person name="Thomas B.C."/>
            <person name="Singh A."/>
            <person name="Wilkins M.J."/>
            <person name="Karaoz U."/>
            <person name="Brodie E.L."/>
            <person name="Williams K.H."/>
            <person name="Hubbard S.S."/>
            <person name="Banfield J.F."/>
        </authorList>
    </citation>
    <scope>NUCLEOTIDE SEQUENCE [LARGE SCALE GENOMIC DNA]</scope>
</reference>
<evidence type="ECO:0000256" key="1">
    <source>
        <dbReference type="ARBA" id="ARBA00004429"/>
    </source>
</evidence>
<feature type="transmembrane region" description="Helical" evidence="9">
    <location>
        <begin position="230"/>
        <end position="248"/>
    </location>
</feature>
<dbReference type="PANTHER" id="PTHR30413">
    <property type="entry name" value="INNER MEMBRANE TRANSPORT PERMEASE"/>
    <property type="match status" value="1"/>
</dbReference>
<proteinExistence type="inferred from homology"/>
<keyword evidence="6 9" id="KW-0812">Transmembrane</keyword>
<dbReference type="Pfam" id="PF01061">
    <property type="entry name" value="ABC2_membrane"/>
    <property type="match status" value="1"/>
</dbReference>
<evidence type="ECO:0000256" key="8">
    <source>
        <dbReference type="ARBA" id="ARBA00023136"/>
    </source>
</evidence>
<dbReference type="InterPro" id="IPR047817">
    <property type="entry name" value="ABC2_TM_bact-type"/>
</dbReference>
<evidence type="ECO:0000256" key="9">
    <source>
        <dbReference type="RuleBase" id="RU361157"/>
    </source>
</evidence>
<dbReference type="GO" id="GO:0140359">
    <property type="term" value="F:ABC-type transporter activity"/>
    <property type="evidence" value="ECO:0007669"/>
    <property type="project" value="InterPro"/>
</dbReference>
<dbReference type="PANTHER" id="PTHR30413:SF8">
    <property type="entry name" value="TRANSPORT PERMEASE PROTEIN"/>
    <property type="match status" value="1"/>
</dbReference>
<feature type="transmembrane region" description="Helical" evidence="9">
    <location>
        <begin position="33"/>
        <end position="54"/>
    </location>
</feature>
<evidence type="ECO:0000256" key="3">
    <source>
        <dbReference type="ARBA" id="ARBA00022448"/>
    </source>
</evidence>
<dbReference type="Proteomes" id="UP000178975">
    <property type="component" value="Unassembled WGS sequence"/>
</dbReference>
<dbReference type="GO" id="GO:0043190">
    <property type="term" value="C:ATP-binding cassette (ABC) transporter complex"/>
    <property type="evidence" value="ECO:0007669"/>
    <property type="project" value="InterPro"/>
</dbReference>
<comment type="caution">
    <text evidence="11">The sequence shown here is derived from an EMBL/GenBank/DDBJ whole genome shotgun (WGS) entry which is preliminary data.</text>
</comment>
<feature type="transmembrane region" description="Helical" evidence="9">
    <location>
        <begin position="142"/>
        <end position="168"/>
    </location>
</feature>
<organism evidence="11 12">
    <name type="scientific">Candidatus Nomurabacteria bacterium RIFOXYC2_FULL_36_19</name>
    <dbReference type="NCBI Taxonomy" id="1801806"/>
    <lineage>
        <taxon>Bacteria</taxon>
        <taxon>Candidatus Nomuraibacteriota</taxon>
    </lineage>
</organism>
<evidence type="ECO:0000256" key="6">
    <source>
        <dbReference type="ARBA" id="ARBA00022692"/>
    </source>
</evidence>
<evidence type="ECO:0000256" key="2">
    <source>
        <dbReference type="ARBA" id="ARBA00007783"/>
    </source>
</evidence>
<protein>
    <recommendedName>
        <fullName evidence="9">Transport permease protein</fullName>
    </recommendedName>
</protein>
<keyword evidence="5" id="KW-0997">Cell inner membrane</keyword>
<evidence type="ECO:0000259" key="10">
    <source>
        <dbReference type="PROSITE" id="PS51012"/>
    </source>
</evidence>
<dbReference type="EMBL" id="MFWE01000015">
    <property type="protein sequence ID" value="OGJ10368.1"/>
    <property type="molecule type" value="Genomic_DNA"/>
</dbReference>
<feature type="transmembrane region" description="Helical" evidence="9">
    <location>
        <begin position="66"/>
        <end position="86"/>
    </location>
</feature>
<dbReference type="AlphaFoldDB" id="A0A1F6YVI5"/>
<gene>
    <name evidence="11" type="ORF">A2456_01945</name>
</gene>
<keyword evidence="3 9" id="KW-0813">Transport</keyword>
<keyword evidence="7 9" id="KW-1133">Transmembrane helix</keyword>
<keyword evidence="8 9" id="KW-0472">Membrane</keyword>
<evidence type="ECO:0000256" key="7">
    <source>
        <dbReference type="ARBA" id="ARBA00022989"/>
    </source>
</evidence>
<dbReference type="InterPro" id="IPR000412">
    <property type="entry name" value="ABC_2_transport"/>
</dbReference>
<evidence type="ECO:0000256" key="5">
    <source>
        <dbReference type="ARBA" id="ARBA00022519"/>
    </source>
</evidence>
<feature type="transmembrane region" description="Helical" evidence="9">
    <location>
        <begin position="107"/>
        <end position="136"/>
    </location>
</feature>